<dbReference type="OMA" id="QLYMDKF"/>
<sequence>MLKRSALLMVLLAILAVLVYEQQNQMAPAPDASIGQMAAEKRKSGNGGKDSAQTSRFATEEKKDDVDEGTDEDTGESDAKTEQASASLVNVSALMGKQEKDVIATYGDPVRKDPSAFGYVSWVYTNVDDGYLVVCVEHGEVVSIVASGSAAAGFLGNERASFSELEKAYSFEENVPVETDDGQFTFRLTGEDYKMRPLAPVDDYWLQVYMDIHTDEVSSIRLMTDEVLLKQKPYSLSYTGTLPERPELSEEQMKQVEAANEQQIFERTNHIRAYHGLPPFEWSEEVADVAYLHSKDMHDEQYFDHVSPVKGNLADRFNTGEVPFAMAGENIALKYVDGIAATEGWLNSEGHRVNLLHEEFTFLGVGVYEDYYTQNFLKPQS</sequence>
<dbReference type="Gene3D" id="3.40.33.10">
    <property type="entry name" value="CAP"/>
    <property type="match status" value="1"/>
</dbReference>
<evidence type="ECO:0000259" key="4">
    <source>
        <dbReference type="Pfam" id="PF14504"/>
    </source>
</evidence>
<feature type="domain" description="CAP-associated" evidence="4">
    <location>
        <begin position="95"/>
        <end position="234"/>
    </location>
</feature>
<feature type="region of interest" description="Disordered" evidence="1">
    <location>
        <begin position="29"/>
        <end position="84"/>
    </location>
</feature>
<gene>
    <name evidence="5" type="ORF">CHH72_04650</name>
</gene>
<feature type="compositionally biased region" description="Acidic residues" evidence="1">
    <location>
        <begin position="66"/>
        <end position="76"/>
    </location>
</feature>
<dbReference type="Proteomes" id="UP000216207">
    <property type="component" value="Unassembled WGS sequence"/>
</dbReference>
<dbReference type="Pfam" id="PF00188">
    <property type="entry name" value="CAP"/>
    <property type="match status" value="1"/>
</dbReference>
<evidence type="ECO:0000256" key="1">
    <source>
        <dbReference type="SAM" id="MobiDB-lite"/>
    </source>
</evidence>
<feature type="domain" description="SCP" evidence="3">
    <location>
        <begin position="266"/>
        <end position="375"/>
    </location>
</feature>
<proteinExistence type="predicted"/>
<organism evidence="5 6">
    <name type="scientific">Shouchella clausii</name>
    <name type="common">Alkalihalobacillus clausii</name>
    <dbReference type="NCBI Taxonomy" id="79880"/>
    <lineage>
        <taxon>Bacteria</taxon>
        <taxon>Bacillati</taxon>
        <taxon>Bacillota</taxon>
        <taxon>Bacilli</taxon>
        <taxon>Bacillales</taxon>
        <taxon>Bacillaceae</taxon>
        <taxon>Shouchella</taxon>
    </lineage>
</organism>
<dbReference type="InterPro" id="IPR035940">
    <property type="entry name" value="CAP_sf"/>
</dbReference>
<feature type="signal peptide" evidence="2">
    <location>
        <begin position="1"/>
        <end position="19"/>
    </location>
</feature>
<evidence type="ECO:0000256" key="2">
    <source>
        <dbReference type="SAM" id="SignalP"/>
    </source>
</evidence>
<name>A0A268P4N9_SHOCL</name>
<keyword evidence="2" id="KW-0732">Signal</keyword>
<dbReference type="Pfam" id="PF14504">
    <property type="entry name" value="CAP_assoc_N"/>
    <property type="match status" value="1"/>
</dbReference>
<protein>
    <recommendedName>
        <fullName evidence="7">Serine protease</fullName>
    </recommendedName>
</protein>
<dbReference type="PANTHER" id="PTHR31157:SF26">
    <property type="entry name" value="SCP-LIKE EXTRACELLULAR PROTEIN"/>
    <property type="match status" value="1"/>
</dbReference>
<evidence type="ECO:0000313" key="6">
    <source>
        <dbReference type="Proteomes" id="UP000216207"/>
    </source>
</evidence>
<dbReference type="PANTHER" id="PTHR31157">
    <property type="entry name" value="SCP DOMAIN-CONTAINING PROTEIN"/>
    <property type="match status" value="1"/>
</dbReference>
<dbReference type="InterPro" id="IPR029410">
    <property type="entry name" value="CAP_assoc"/>
</dbReference>
<reference evidence="5 6" key="1">
    <citation type="submission" date="2017-07" db="EMBL/GenBank/DDBJ databases">
        <title>Isolation and whole genome analysis of endospore-forming bacteria from heroin.</title>
        <authorList>
            <person name="Kalinowski J."/>
            <person name="Ahrens B."/>
            <person name="Al-Dilaimi A."/>
            <person name="Winkler A."/>
            <person name="Wibberg D."/>
            <person name="Schleenbecker U."/>
            <person name="Ruckert C."/>
            <person name="Wolfel R."/>
            <person name="Grass G."/>
        </authorList>
    </citation>
    <scope>NUCLEOTIDE SEQUENCE [LARGE SCALE GENOMIC DNA]</scope>
    <source>
        <strain evidence="5 6">7539</strain>
    </source>
</reference>
<dbReference type="RefSeq" id="WP_011247229.1">
    <property type="nucleotide sequence ID" value="NZ_BOQS01000003.1"/>
</dbReference>
<dbReference type="CDD" id="cd05379">
    <property type="entry name" value="CAP_bacterial"/>
    <property type="match status" value="1"/>
</dbReference>
<comment type="caution">
    <text evidence="5">The sequence shown here is derived from an EMBL/GenBank/DDBJ whole genome shotgun (WGS) entry which is preliminary data.</text>
</comment>
<dbReference type="InterPro" id="IPR014044">
    <property type="entry name" value="CAP_dom"/>
</dbReference>
<dbReference type="EMBL" id="NPCC01000005">
    <property type="protein sequence ID" value="PAE90275.1"/>
    <property type="molecule type" value="Genomic_DNA"/>
</dbReference>
<feature type="chain" id="PRO_5039375354" description="Serine protease" evidence="2">
    <location>
        <begin position="20"/>
        <end position="381"/>
    </location>
</feature>
<evidence type="ECO:0000313" key="5">
    <source>
        <dbReference type="EMBL" id="PAE90275.1"/>
    </source>
</evidence>
<accession>A0A268P4N9</accession>
<dbReference type="SUPFAM" id="SSF55797">
    <property type="entry name" value="PR-1-like"/>
    <property type="match status" value="1"/>
</dbReference>
<dbReference type="AlphaFoldDB" id="A0A268P4N9"/>
<evidence type="ECO:0000259" key="3">
    <source>
        <dbReference type="Pfam" id="PF00188"/>
    </source>
</evidence>
<evidence type="ECO:0008006" key="7">
    <source>
        <dbReference type="Google" id="ProtNLM"/>
    </source>
</evidence>